<dbReference type="PANTHER" id="PTHR35749:SF1">
    <property type="entry name" value="OSJNBA0084A10.10 PROTEIN"/>
    <property type="match status" value="1"/>
</dbReference>
<keyword evidence="1" id="KW-0175">Coiled coil</keyword>
<organism evidence="2 3">
    <name type="scientific">Escallonia rubra</name>
    <dbReference type="NCBI Taxonomy" id="112253"/>
    <lineage>
        <taxon>Eukaryota</taxon>
        <taxon>Viridiplantae</taxon>
        <taxon>Streptophyta</taxon>
        <taxon>Embryophyta</taxon>
        <taxon>Tracheophyta</taxon>
        <taxon>Spermatophyta</taxon>
        <taxon>Magnoliopsida</taxon>
        <taxon>eudicotyledons</taxon>
        <taxon>Gunneridae</taxon>
        <taxon>Pentapetalae</taxon>
        <taxon>asterids</taxon>
        <taxon>campanulids</taxon>
        <taxon>Escalloniales</taxon>
        <taxon>Escalloniaceae</taxon>
        <taxon>Escallonia</taxon>
    </lineage>
</organism>
<dbReference type="Proteomes" id="UP001187471">
    <property type="component" value="Unassembled WGS sequence"/>
</dbReference>
<evidence type="ECO:0000313" key="3">
    <source>
        <dbReference type="Proteomes" id="UP001187471"/>
    </source>
</evidence>
<protein>
    <submittedName>
        <fullName evidence="2">Uncharacterized protein</fullName>
    </submittedName>
</protein>
<name>A0AA88RJS6_9ASTE</name>
<reference evidence="2" key="1">
    <citation type="submission" date="2022-12" db="EMBL/GenBank/DDBJ databases">
        <title>Draft genome assemblies for two species of Escallonia (Escalloniales).</title>
        <authorList>
            <person name="Chanderbali A."/>
            <person name="Dervinis C."/>
            <person name="Anghel I."/>
            <person name="Soltis D."/>
            <person name="Soltis P."/>
            <person name="Zapata F."/>
        </authorList>
    </citation>
    <scope>NUCLEOTIDE SEQUENCE</scope>
    <source>
        <strain evidence="2">UCBG92.1500</strain>
        <tissue evidence="2">Leaf</tissue>
    </source>
</reference>
<sequence>VSDLTGRMNKLIQFGRKAMFYARVLSGYEERRIRSYRLQLQSRLTQAQEKKAALQKIPEQVILSEVRRMVEEMQALNKKLEETEAAIDKYFKPLDKEAEMIVKMQLEGEEKRMKDMMQAMQKQALLERAEAEKIANVQCVEAKQLSHEKTSTRTPSDEVRSFFFSLLNINSDKFWLSCVTEFHAGKWLKGRGSTVCSLNNMATILDVDFNHIAFLFPGLVSGWLCLP</sequence>
<dbReference type="AlphaFoldDB" id="A0AA88RJS6"/>
<evidence type="ECO:0000313" key="2">
    <source>
        <dbReference type="EMBL" id="KAK2987657.1"/>
    </source>
</evidence>
<evidence type="ECO:0000256" key="1">
    <source>
        <dbReference type="SAM" id="Coils"/>
    </source>
</evidence>
<keyword evidence="3" id="KW-1185">Reference proteome</keyword>
<proteinExistence type="predicted"/>
<accession>A0AA88RJS6</accession>
<feature type="non-terminal residue" evidence="2">
    <location>
        <position position="1"/>
    </location>
</feature>
<dbReference type="PANTHER" id="PTHR35749">
    <property type="entry name" value="OSJNBA0084A10.10 PROTEIN"/>
    <property type="match status" value="1"/>
</dbReference>
<feature type="coiled-coil region" evidence="1">
    <location>
        <begin position="37"/>
        <end position="123"/>
    </location>
</feature>
<dbReference type="EMBL" id="JAVXUO010000959">
    <property type="protein sequence ID" value="KAK2987657.1"/>
    <property type="molecule type" value="Genomic_DNA"/>
</dbReference>
<gene>
    <name evidence="2" type="ORF">RJ640_012936</name>
</gene>
<comment type="caution">
    <text evidence="2">The sequence shown here is derived from an EMBL/GenBank/DDBJ whole genome shotgun (WGS) entry which is preliminary data.</text>
</comment>